<evidence type="ECO:0000256" key="4">
    <source>
        <dbReference type="ARBA" id="ARBA00011881"/>
    </source>
</evidence>
<dbReference type="GO" id="GO:0033971">
    <property type="term" value="F:hydroxyisourate hydrolase activity"/>
    <property type="evidence" value="ECO:0007669"/>
    <property type="project" value="UniProtKB-EC"/>
</dbReference>
<dbReference type="SUPFAM" id="SSF49472">
    <property type="entry name" value="Transthyretin (synonym: prealbumin)"/>
    <property type="match status" value="1"/>
</dbReference>
<sequence length="241" mass="27057">MRGVTRLLQVTRTFSANVSKTAASSTPADPLRNVVGLTGSCVKTNEAKNVPGAGQDYKVPEYFGYNRMTYHEAECEMEKFRVPQPVAPRNFIMVKKLLCFVLVAVYINSADSCRSQSVPDKSPTIPMEEKLSLSTHILDTTRGKPATNVKIKLYKLIGGEWIDSKFNGVTDEDGRIRDFPNVDDKVGGIYKLHFEVINYFQRLGVETLYPFVEIPFTISSSDHYHIPLLLNPFGYSTYRGS</sequence>
<evidence type="ECO:0000313" key="10">
    <source>
        <dbReference type="EMBL" id="CRK98013.1"/>
    </source>
</evidence>
<dbReference type="PANTHER" id="PTHR10395:SF7">
    <property type="entry name" value="5-HYDROXYISOURATE HYDROLASE"/>
    <property type="match status" value="1"/>
</dbReference>
<dbReference type="PROSITE" id="PS00768">
    <property type="entry name" value="TRANSTHYRETIN_1"/>
    <property type="match status" value="1"/>
</dbReference>
<dbReference type="Pfam" id="PF15880">
    <property type="entry name" value="NDUFV3"/>
    <property type="match status" value="1"/>
</dbReference>
<comment type="function">
    <text evidence="2">Catalyzes the hydrolysis of 5-hydroxyisourate (HIU) to 2-oxo-4-hydroxy-4-carboxy-5-ureidoimidazoline (OHCU).</text>
</comment>
<dbReference type="EC" id="3.5.2.17" evidence="5"/>
<feature type="binding site" evidence="8">
    <location>
        <position position="238"/>
    </location>
    <ligand>
        <name>substrate</name>
    </ligand>
</feature>
<evidence type="ECO:0000256" key="1">
    <source>
        <dbReference type="ARBA" id="ARBA00001043"/>
    </source>
</evidence>
<evidence type="ECO:0000256" key="5">
    <source>
        <dbReference type="ARBA" id="ARBA00012609"/>
    </source>
</evidence>
<organism evidence="10 11">
    <name type="scientific">Clunio marinus</name>
    <dbReference type="NCBI Taxonomy" id="568069"/>
    <lineage>
        <taxon>Eukaryota</taxon>
        <taxon>Metazoa</taxon>
        <taxon>Ecdysozoa</taxon>
        <taxon>Arthropoda</taxon>
        <taxon>Hexapoda</taxon>
        <taxon>Insecta</taxon>
        <taxon>Pterygota</taxon>
        <taxon>Neoptera</taxon>
        <taxon>Endopterygota</taxon>
        <taxon>Diptera</taxon>
        <taxon>Nematocera</taxon>
        <taxon>Chironomoidea</taxon>
        <taxon>Chironomidae</taxon>
        <taxon>Clunio</taxon>
    </lineage>
</organism>
<proteinExistence type="inferred from homology"/>
<dbReference type="Gene3D" id="2.60.40.180">
    <property type="entry name" value="Transthyretin/hydroxyisourate hydrolase domain"/>
    <property type="match status" value="1"/>
</dbReference>
<dbReference type="STRING" id="568069.A0A1J1ICK3"/>
<comment type="catalytic activity">
    <reaction evidence="1">
        <text>5-hydroxyisourate + H2O = 5-hydroxy-2-oxo-4-ureido-2,5-dihydro-1H-imidazole-5-carboxylate + H(+)</text>
        <dbReference type="Rhea" id="RHEA:23736"/>
        <dbReference type="ChEBI" id="CHEBI:15377"/>
        <dbReference type="ChEBI" id="CHEBI:15378"/>
        <dbReference type="ChEBI" id="CHEBI:18072"/>
        <dbReference type="ChEBI" id="CHEBI:58639"/>
        <dbReference type="EC" id="3.5.2.17"/>
    </reaction>
</comment>
<dbReference type="SMART" id="SM00095">
    <property type="entry name" value="TR_THY"/>
    <property type="match status" value="1"/>
</dbReference>
<dbReference type="InterPro" id="IPR036817">
    <property type="entry name" value="Transthyretin/HIU_hydrolase_sf"/>
</dbReference>
<evidence type="ECO:0000256" key="2">
    <source>
        <dbReference type="ARBA" id="ARBA00002704"/>
    </source>
</evidence>
<keyword evidence="7" id="KW-0378">Hydrolase</keyword>
<comment type="subunit">
    <text evidence="4">Homotetramer.</text>
</comment>
<evidence type="ECO:0000256" key="8">
    <source>
        <dbReference type="PIRSR" id="PIRSR600895-51"/>
    </source>
</evidence>
<comment type="similarity">
    <text evidence="3">Belongs to the transthyretin family. 5-hydroxyisourate hydrolase subfamily.</text>
</comment>
<evidence type="ECO:0000256" key="3">
    <source>
        <dbReference type="ARBA" id="ARBA00009850"/>
    </source>
</evidence>
<evidence type="ECO:0000256" key="6">
    <source>
        <dbReference type="ARBA" id="ARBA00022631"/>
    </source>
</evidence>
<keyword evidence="6" id="KW-0659">Purine metabolism</keyword>
<dbReference type="Pfam" id="PF00576">
    <property type="entry name" value="Transthyretin"/>
    <property type="match status" value="1"/>
</dbReference>
<dbReference type="PRINTS" id="PR00189">
    <property type="entry name" value="TRNSTHYRETIN"/>
</dbReference>
<feature type="domain" description="Transthyretin/hydroxyisourate hydrolase" evidence="9">
    <location>
        <begin position="128"/>
        <end position="240"/>
    </location>
</feature>
<feature type="binding site" evidence="8">
    <location>
        <position position="175"/>
    </location>
    <ligand>
        <name>substrate</name>
    </ligand>
</feature>
<name>A0A1J1ICK3_9DIPT</name>
<dbReference type="InterPro" id="IPR023416">
    <property type="entry name" value="Transthyretin/HIU_hydrolase_d"/>
</dbReference>
<dbReference type="NCBIfam" id="TIGR02962">
    <property type="entry name" value="hdxy_isourate"/>
    <property type="match status" value="1"/>
</dbReference>
<dbReference type="CDD" id="cd05822">
    <property type="entry name" value="TLP_HIUase"/>
    <property type="match status" value="1"/>
</dbReference>
<dbReference type="Proteomes" id="UP000183832">
    <property type="component" value="Unassembled WGS sequence"/>
</dbReference>
<dbReference type="GO" id="GO:0005739">
    <property type="term" value="C:mitochondrion"/>
    <property type="evidence" value="ECO:0007669"/>
    <property type="project" value="InterPro"/>
</dbReference>
<dbReference type="GO" id="GO:0006144">
    <property type="term" value="P:purine nucleobase metabolic process"/>
    <property type="evidence" value="ECO:0007669"/>
    <property type="project" value="UniProtKB-KW"/>
</dbReference>
<feature type="binding site" evidence="8">
    <location>
        <position position="136"/>
    </location>
    <ligand>
        <name>substrate</name>
    </ligand>
</feature>
<dbReference type="EMBL" id="CVRI01000047">
    <property type="protein sequence ID" value="CRK98013.1"/>
    <property type="molecule type" value="Genomic_DNA"/>
</dbReference>
<dbReference type="OrthoDB" id="10265230at2759"/>
<dbReference type="AlphaFoldDB" id="A0A1J1ICK3"/>
<evidence type="ECO:0000313" key="11">
    <source>
        <dbReference type="Proteomes" id="UP000183832"/>
    </source>
</evidence>
<evidence type="ECO:0000259" key="9">
    <source>
        <dbReference type="SMART" id="SM00095"/>
    </source>
</evidence>
<dbReference type="InterPro" id="IPR000895">
    <property type="entry name" value="Transthyretin/HIU_hydrolase"/>
</dbReference>
<dbReference type="GO" id="GO:0045271">
    <property type="term" value="C:respiratory chain complex I"/>
    <property type="evidence" value="ECO:0007669"/>
    <property type="project" value="InterPro"/>
</dbReference>
<evidence type="ECO:0000256" key="7">
    <source>
        <dbReference type="ARBA" id="ARBA00022801"/>
    </source>
</evidence>
<dbReference type="InterPro" id="IPR014306">
    <property type="entry name" value="Hydroxyisourate_hydrolase"/>
</dbReference>
<dbReference type="PANTHER" id="PTHR10395">
    <property type="entry name" value="URICASE AND TRANSTHYRETIN-RELATED"/>
    <property type="match status" value="1"/>
</dbReference>
<dbReference type="InterPro" id="IPR026193">
    <property type="entry name" value="NDUFV3"/>
</dbReference>
<gene>
    <name evidence="10" type="ORF">CLUMA_CG011382</name>
</gene>
<dbReference type="InterPro" id="IPR023418">
    <property type="entry name" value="Thyroxine_BS"/>
</dbReference>
<protein>
    <recommendedName>
        <fullName evidence="5">hydroxyisourate hydrolase</fullName>
        <ecNumber evidence="5">3.5.2.17</ecNumber>
    </recommendedName>
</protein>
<reference evidence="10 11" key="1">
    <citation type="submission" date="2015-04" db="EMBL/GenBank/DDBJ databases">
        <authorList>
            <person name="Syromyatnikov M.Y."/>
            <person name="Popov V.N."/>
        </authorList>
    </citation>
    <scope>NUCLEOTIDE SEQUENCE [LARGE SCALE GENOMIC DNA]</scope>
</reference>
<keyword evidence="11" id="KW-1185">Reference proteome</keyword>
<accession>A0A1J1ICK3</accession>